<dbReference type="InterPro" id="IPR036259">
    <property type="entry name" value="MFS_trans_sf"/>
</dbReference>
<dbReference type="OrthoDB" id="117970at2157"/>
<feature type="transmembrane region" description="Helical" evidence="1">
    <location>
        <begin position="338"/>
        <end position="356"/>
    </location>
</feature>
<dbReference type="GeneID" id="31676499"/>
<feature type="transmembrane region" description="Helical" evidence="1">
    <location>
        <begin position="239"/>
        <end position="258"/>
    </location>
</feature>
<evidence type="ECO:0000259" key="2">
    <source>
        <dbReference type="PROSITE" id="PS50850"/>
    </source>
</evidence>
<dbReference type="InterPro" id="IPR052528">
    <property type="entry name" value="Sugar_transport-like"/>
</dbReference>
<dbReference type="PROSITE" id="PS50850">
    <property type="entry name" value="MFS"/>
    <property type="match status" value="1"/>
</dbReference>
<keyword evidence="1" id="KW-0472">Membrane</keyword>
<accession>A0A1V0N446</accession>
<evidence type="ECO:0000313" key="4">
    <source>
        <dbReference type="Proteomes" id="UP000192050"/>
    </source>
</evidence>
<dbReference type="AlphaFoldDB" id="A0A1V0N446"/>
<organism evidence="3 4">
    <name type="scientific">Ferroplasma acidiphilum</name>
    <dbReference type="NCBI Taxonomy" id="74969"/>
    <lineage>
        <taxon>Archaea</taxon>
        <taxon>Methanobacteriati</taxon>
        <taxon>Thermoplasmatota</taxon>
        <taxon>Thermoplasmata</taxon>
        <taxon>Thermoplasmatales</taxon>
        <taxon>Ferroplasmaceae</taxon>
        <taxon>Ferroplasma</taxon>
    </lineage>
</organism>
<dbReference type="Pfam" id="PF07690">
    <property type="entry name" value="MFS_1"/>
    <property type="match status" value="2"/>
</dbReference>
<dbReference type="KEGG" id="fai:FAD_1000"/>
<dbReference type="RefSeq" id="WP_081142314.1">
    <property type="nucleotide sequence ID" value="NZ_CP015363.1"/>
</dbReference>
<dbReference type="InterPro" id="IPR011701">
    <property type="entry name" value="MFS"/>
</dbReference>
<evidence type="ECO:0000313" key="3">
    <source>
        <dbReference type="EMBL" id="ARD84881.1"/>
    </source>
</evidence>
<dbReference type="Gene3D" id="1.20.1250.20">
    <property type="entry name" value="MFS general substrate transporter like domains"/>
    <property type="match status" value="2"/>
</dbReference>
<proteinExistence type="predicted"/>
<keyword evidence="4" id="KW-1185">Reference proteome</keyword>
<feature type="transmembrane region" description="Helical" evidence="1">
    <location>
        <begin position="362"/>
        <end position="386"/>
    </location>
</feature>
<dbReference type="PANTHER" id="PTHR23526:SF2">
    <property type="entry name" value="MAJOR FACILITATOR SUPERFAMILY (MFS) PROFILE DOMAIN-CONTAINING PROTEIN"/>
    <property type="match status" value="1"/>
</dbReference>
<dbReference type="PANTHER" id="PTHR23526">
    <property type="entry name" value="INTEGRAL MEMBRANE TRANSPORT PROTEIN-RELATED"/>
    <property type="match status" value="1"/>
</dbReference>
<feature type="transmembrane region" description="Helical" evidence="1">
    <location>
        <begin position="157"/>
        <end position="178"/>
    </location>
</feature>
<reference evidence="3 4" key="1">
    <citation type="submission" date="2011-10" db="EMBL/GenBank/DDBJ databases">
        <title>Metabolic and evolutionary patterns in the extreme acidophile Ferroplasma acidiphilum.</title>
        <authorList>
            <person name="Golyshina O.V."/>
            <person name="Kozyavkin S.A."/>
            <person name="Tatusov R.L."/>
            <person name="Slesarev A.I."/>
            <person name="Golyshin P.N."/>
        </authorList>
    </citation>
    <scope>NUCLEOTIDE SEQUENCE [LARGE SCALE GENOMIC DNA]</scope>
    <source>
        <strain evidence="4">Y</strain>
    </source>
</reference>
<gene>
    <name evidence="3" type="ORF">FAD_1000</name>
</gene>
<feature type="transmembrane region" description="Helical" evidence="1">
    <location>
        <begin position="216"/>
        <end position="233"/>
    </location>
</feature>
<dbReference type="InterPro" id="IPR020846">
    <property type="entry name" value="MFS_dom"/>
</dbReference>
<protein>
    <submittedName>
        <fullName evidence="3">Major facilitator superfamily permease</fullName>
    </submittedName>
</protein>
<keyword evidence="1" id="KW-0812">Transmembrane</keyword>
<keyword evidence="1" id="KW-1133">Transmembrane helix</keyword>
<sequence length="418" mass="46287">MDNKKLIAFRSLIIAAGATVAASFVGVYGVMIGATAAEMGWLQSSSNSLSNLGQILWGRISDRVGKRKPFLVSGSVILAVLWFLLPYSRTPVNLIVLYSLISIFSAMITVNWYSFIADNIISERGRFLTLINDIASAGTIVSLIAMVFILAKYPDDVVIPFSTAAASYVISAVTVFKFKESRSKSVMTRNLYKTLKNLKNNNAFYKYFRATNIQSFFWSMAWPMFPITIVSIMHFSLEIVAVLTISSTLTMLLTQYIIGKFIDKVNRVPIIFLNRIMLSGIPLMYAFFNILPLFILLEIYSGFIGSIQNTVTTSYTLDIVPQNNKAEYISILNGFNGMVYFFGALTGGYVLTLFLSVEPLKIALLLSYLIVFAGRFLSSFLFRGLIEENSGGRNNSVLSILFKPKGAGSPSGAVIHPR</sequence>
<dbReference type="STRING" id="74969.FAD_1000"/>
<name>A0A1V0N446_9ARCH</name>
<dbReference type="EMBL" id="CP015363">
    <property type="protein sequence ID" value="ARD84881.1"/>
    <property type="molecule type" value="Genomic_DNA"/>
</dbReference>
<feature type="transmembrane region" description="Helical" evidence="1">
    <location>
        <begin position="94"/>
        <end position="115"/>
    </location>
</feature>
<feature type="domain" description="Major facilitator superfamily (MFS) profile" evidence="2">
    <location>
        <begin position="1"/>
        <end position="391"/>
    </location>
</feature>
<evidence type="ECO:0000256" key="1">
    <source>
        <dbReference type="SAM" id="Phobius"/>
    </source>
</evidence>
<dbReference type="GO" id="GO:0022857">
    <property type="term" value="F:transmembrane transporter activity"/>
    <property type="evidence" value="ECO:0007669"/>
    <property type="project" value="InterPro"/>
</dbReference>
<feature type="transmembrane region" description="Helical" evidence="1">
    <location>
        <begin position="70"/>
        <end position="88"/>
    </location>
</feature>
<dbReference type="SUPFAM" id="SSF103473">
    <property type="entry name" value="MFS general substrate transporter"/>
    <property type="match status" value="1"/>
</dbReference>
<dbReference type="Proteomes" id="UP000192050">
    <property type="component" value="Chromosome"/>
</dbReference>
<feature type="transmembrane region" description="Helical" evidence="1">
    <location>
        <begin position="12"/>
        <end position="34"/>
    </location>
</feature>
<feature type="transmembrane region" description="Helical" evidence="1">
    <location>
        <begin position="127"/>
        <end position="151"/>
    </location>
</feature>